<evidence type="ECO:0000313" key="5">
    <source>
        <dbReference type="EMBL" id="PLB54001.1"/>
    </source>
</evidence>
<dbReference type="RefSeq" id="XP_024709303.1">
    <property type="nucleotide sequence ID" value="XM_024847320.1"/>
</dbReference>
<dbReference type="EMBL" id="MSFO01000001">
    <property type="protein sequence ID" value="PLB54001.1"/>
    <property type="molecule type" value="Genomic_DNA"/>
</dbReference>
<accession>A0A2I2GM84</accession>
<evidence type="ECO:0000256" key="3">
    <source>
        <dbReference type="ARBA" id="ARBA00022833"/>
    </source>
</evidence>
<proteinExistence type="predicted"/>
<evidence type="ECO:0000256" key="1">
    <source>
        <dbReference type="ARBA" id="ARBA00022723"/>
    </source>
</evidence>
<keyword evidence="6" id="KW-1185">Reference proteome</keyword>
<gene>
    <name evidence="5" type="ORF">P170DRAFT_420785</name>
</gene>
<evidence type="ECO:0000313" key="6">
    <source>
        <dbReference type="Proteomes" id="UP000234275"/>
    </source>
</evidence>
<keyword evidence="1" id="KW-0479">Metal-binding</keyword>
<dbReference type="AlphaFoldDB" id="A0A2I2GM84"/>
<feature type="domain" description="MYND-type" evidence="4">
    <location>
        <begin position="13"/>
        <end position="49"/>
    </location>
</feature>
<dbReference type="PROSITE" id="PS01360">
    <property type="entry name" value="ZF_MYND_1"/>
    <property type="match status" value="1"/>
</dbReference>
<keyword evidence="3" id="KW-0862">Zinc</keyword>
<dbReference type="Proteomes" id="UP000234275">
    <property type="component" value="Unassembled WGS sequence"/>
</dbReference>
<evidence type="ECO:0000256" key="2">
    <source>
        <dbReference type="ARBA" id="ARBA00022771"/>
    </source>
</evidence>
<dbReference type="STRING" id="1392250.A0A2I2GM84"/>
<keyword evidence="2" id="KW-0863">Zinc-finger</keyword>
<sequence length="382" mass="44057">MFSLNLLLSSGKCGFCKSFGGVICADCKIISYCNFDHKRRHKRRHKAQCQGFCELLAEYESEFERCSESHKEVLNALREKFMYYVLPNVSPGVVDYTLARFAVRYIFGTRKSLNVIKDEFEYLESLLEVFVENNYYAGWRISVILLKDGRDREFYDFVKETLLDVKEEFAPEPGKDYALQYIDDRGVDPFEDYNFFSADIDYRAPSLLIQSVGLILMKIKMLKDLEDLDASNNIIGRFVPREILNRIQYAIASNSILADNWRLLEAEDHTKPIEILKKQVEALFYGIDAINPFLWPFLVYDVKPGTGQAVDFPNPEAASEHAHRVVRELSGVRLKAPGALNLIADRYIPILGYSYRNLKIRDKPLMGDGRYFDNIIGHDAQL</sequence>
<protein>
    <recommendedName>
        <fullName evidence="4">MYND-type domain-containing protein</fullName>
    </recommendedName>
</protein>
<dbReference type="GeneID" id="36555019"/>
<evidence type="ECO:0000259" key="4">
    <source>
        <dbReference type="PROSITE" id="PS01360"/>
    </source>
</evidence>
<dbReference type="SUPFAM" id="SSF144232">
    <property type="entry name" value="HIT/MYND zinc finger-like"/>
    <property type="match status" value="1"/>
</dbReference>
<comment type="caution">
    <text evidence="5">The sequence shown here is derived from an EMBL/GenBank/DDBJ whole genome shotgun (WGS) entry which is preliminary data.</text>
</comment>
<dbReference type="Gene3D" id="6.10.140.2220">
    <property type="match status" value="1"/>
</dbReference>
<dbReference type="GO" id="GO:0008270">
    <property type="term" value="F:zinc ion binding"/>
    <property type="evidence" value="ECO:0007669"/>
    <property type="project" value="UniProtKB-KW"/>
</dbReference>
<dbReference type="InterPro" id="IPR002893">
    <property type="entry name" value="Znf_MYND"/>
</dbReference>
<dbReference type="VEuPathDB" id="FungiDB:P170DRAFT_420785"/>
<organism evidence="5 6">
    <name type="scientific">Aspergillus steynii IBT 23096</name>
    <dbReference type="NCBI Taxonomy" id="1392250"/>
    <lineage>
        <taxon>Eukaryota</taxon>
        <taxon>Fungi</taxon>
        <taxon>Dikarya</taxon>
        <taxon>Ascomycota</taxon>
        <taxon>Pezizomycotina</taxon>
        <taxon>Eurotiomycetes</taxon>
        <taxon>Eurotiomycetidae</taxon>
        <taxon>Eurotiales</taxon>
        <taxon>Aspergillaceae</taxon>
        <taxon>Aspergillus</taxon>
        <taxon>Aspergillus subgen. Circumdati</taxon>
    </lineage>
</organism>
<reference evidence="5 6" key="1">
    <citation type="submission" date="2016-12" db="EMBL/GenBank/DDBJ databases">
        <title>The genomes of Aspergillus section Nigri reveals drivers in fungal speciation.</title>
        <authorList>
            <consortium name="DOE Joint Genome Institute"/>
            <person name="Vesth T.C."/>
            <person name="Nybo J."/>
            <person name="Theobald S."/>
            <person name="Brandl J."/>
            <person name="Frisvad J.C."/>
            <person name="Nielsen K.F."/>
            <person name="Lyhne E.K."/>
            <person name="Kogle M.E."/>
            <person name="Kuo A."/>
            <person name="Riley R."/>
            <person name="Clum A."/>
            <person name="Nolan M."/>
            <person name="Lipzen A."/>
            <person name="Salamov A."/>
            <person name="Henrissat B."/>
            <person name="Wiebenga A."/>
            <person name="De Vries R.P."/>
            <person name="Grigoriev I.V."/>
            <person name="Mortensen U.H."/>
            <person name="Andersen M.R."/>
            <person name="Baker S.E."/>
        </authorList>
    </citation>
    <scope>NUCLEOTIDE SEQUENCE [LARGE SCALE GENOMIC DNA]</scope>
    <source>
        <strain evidence="5 6">IBT 23096</strain>
    </source>
</reference>
<name>A0A2I2GM84_9EURO</name>